<feature type="compositionally biased region" description="Basic and acidic residues" evidence="11">
    <location>
        <begin position="7"/>
        <end position="18"/>
    </location>
</feature>
<comment type="catalytic activity">
    <reaction evidence="1">
        <text>S-ubiquitinyl-[E2 ubiquitin-conjugating enzyme]-L-cysteine + [acceptor protein]-L-lysine = [E2 ubiquitin-conjugating enzyme]-L-cysteine + N(6)-ubiquitinyl-[acceptor protein]-L-lysine.</text>
        <dbReference type="EC" id="2.3.2.27"/>
    </reaction>
</comment>
<dbReference type="GO" id="GO:0003755">
    <property type="term" value="F:peptidyl-prolyl cis-trans isomerase activity"/>
    <property type="evidence" value="ECO:0007669"/>
    <property type="project" value="UniProtKB-KW"/>
</dbReference>
<dbReference type="PANTHER" id="PTHR45625:SF1">
    <property type="entry name" value="RING-TYPE E3 UBIQUITIN-PROTEIN LIGASE PPIL2"/>
    <property type="match status" value="1"/>
</dbReference>
<dbReference type="PRINTS" id="PR00153">
    <property type="entry name" value="CSAPPISMRASE"/>
</dbReference>
<evidence type="ECO:0000256" key="11">
    <source>
        <dbReference type="SAM" id="MobiDB-lite"/>
    </source>
</evidence>
<dbReference type="PROSITE" id="PS50072">
    <property type="entry name" value="CSA_PPIASE_2"/>
    <property type="match status" value="1"/>
</dbReference>
<evidence type="ECO:0000256" key="7">
    <source>
        <dbReference type="ARBA" id="ARBA00022786"/>
    </source>
</evidence>
<dbReference type="InterPro" id="IPR003613">
    <property type="entry name" value="Ubox_domain"/>
</dbReference>
<keyword evidence="7" id="KW-0833">Ubl conjugation pathway</keyword>
<dbReference type="GO" id="GO:0061630">
    <property type="term" value="F:ubiquitin protein ligase activity"/>
    <property type="evidence" value="ECO:0007669"/>
    <property type="project" value="UniProtKB-EC"/>
</dbReference>
<evidence type="ECO:0000259" key="12">
    <source>
        <dbReference type="PROSITE" id="PS50072"/>
    </source>
</evidence>
<dbReference type="InterPro" id="IPR044666">
    <property type="entry name" value="Cyclophilin_A-like"/>
</dbReference>
<keyword evidence="9" id="KW-0413">Isomerase</keyword>
<dbReference type="PANTHER" id="PTHR45625">
    <property type="entry name" value="PEPTIDYL-PROLYL CIS-TRANS ISOMERASE-RELATED"/>
    <property type="match status" value="1"/>
</dbReference>
<keyword evidence="10" id="KW-0539">Nucleus</keyword>
<dbReference type="InterPro" id="IPR013083">
    <property type="entry name" value="Znf_RING/FYVE/PHD"/>
</dbReference>
<evidence type="ECO:0000256" key="8">
    <source>
        <dbReference type="ARBA" id="ARBA00023110"/>
    </source>
</evidence>
<feature type="region of interest" description="Disordered" evidence="11">
    <location>
        <begin position="559"/>
        <end position="600"/>
    </location>
</feature>
<comment type="similarity">
    <text evidence="5">Belongs to the cyclophilin-type PPIase family. PPIL2 subfamily.</text>
</comment>
<name>A0ABD3RFL6_9STRA</name>
<evidence type="ECO:0000256" key="6">
    <source>
        <dbReference type="ARBA" id="ARBA00022679"/>
    </source>
</evidence>
<dbReference type="InterPro" id="IPR029000">
    <property type="entry name" value="Cyclophilin-like_dom_sf"/>
</dbReference>
<organism evidence="14 15">
    <name type="scientific">Cyclostephanos tholiformis</name>
    <dbReference type="NCBI Taxonomy" id="382380"/>
    <lineage>
        <taxon>Eukaryota</taxon>
        <taxon>Sar</taxon>
        <taxon>Stramenopiles</taxon>
        <taxon>Ochrophyta</taxon>
        <taxon>Bacillariophyta</taxon>
        <taxon>Coscinodiscophyceae</taxon>
        <taxon>Thalassiosirophycidae</taxon>
        <taxon>Stephanodiscales</taxon>
        <taxon>Stephanodiscaceae</taxon>
        <taxon>Cyclostephanos</taxon>
    </lineage>
</organism>
<comment type="catalytic activity">
    <reaction evidence="2">
        <text>[protein]-peptidylproline (omega=180) = [protein]-peptidylproline (omega=0)</text>
        <dbReference type="Rhea" id="RHEA:16237"/>
        <dbReference type="Rhea" id="RHEA-COMP:10747"/>
        <dbReference type="Rhea" id="RHEA-COMP:10748"/>
        <dbReference type="ChEBI" id="CHEBI:83833"/>
        <dbReference type="ChEBI" id="CHEBI:83834"/>
        <dbReference type="EC" id="5.2.1.8"/>
    </reaction>
</comment>
<dbReference type="PROSITE" id="PS00170">
    <property type="entry name" value="CSA_PPIASE_1"/>
    <property type="match status" value="1"/>
</dbReference>
<feature type="region of interest" description="Disordered" evidence="11">
    <location>
        <begin position="224"/>
        <end position="254"/>
    </location>
</feature>
<comment type="subcellular location">
    <subcellularLocation>
        <location evidence="4">Nucleus</location>
    </subcellularLocation>
</comment>
<comment type="function">
    <text evidence="3">May catalyze the cis-trans isomerization of proline imidic peptide bonds in oligopeptides thereby assisting the folding of proteins. May also function as a chaperone, playing a role in intracellular transport of proteins. May also have a protein ubiquitin ligase activity acting as an E3 ubiquitin protein ligase or as a ubiquitin-ubiquitin ligase promoting elongation of ubiquitin chains on proteins.</text>
</comment>
<dbReference type="Pfam" id="PF04564">
    <property type="entry name" value="U-box"/>
    <property type="match status" value="1"/>
</dbReference>
<evidence type="ECO:0000256" key="5">
    <source>
        <dbReference type="ARBA" id="ARBA00007930"/>
    </source>
</evidence>
<accession>A0ABD3RFL6</accession>
<gene>
    <name evidence="14" type="ORF">ACHAXA_006859</name>
</gene>
<feature type="domain" description="U-box" evidence="13">
    <location>
        <begin position="38"/>
        <end position="112"/>
    </location>
</feature>
<keyword evidence="8" id="KW-0697">Rotamase</keyword>
<evidence type="ECO:0000256" key="9">
    <source>
        <dbReference type="ARBA" id="ARBA00023235"/>
    </source>
</evidence>
<proteinExistence type="inferred from homology"/>
<dbReference type="EMBL" id="JALLPB020000252">
    <property type="protein sequence ID" value="KAL3811574.1"/>
    <property type="molecule type" value="Genomic_DNA"/>
</dbReference>
<evidence type="ECO:0000256" key="10">
    <source>
        <dbReference type="ARBA" id="ARBA00023242"/>
    </source>
</evidence>
<dbReference type="SMART" id="SM00504">
    <property type="entry name" value="Ubox"/>
    <property type="match status" value="1"/>
</dbReference>
<feature type="domain" description="PPIase cyclophilin-type" evidence="12">
    <location>
        <begin position="328"/>
        <end position="474"/>
    </location>
</feature>
<keyword evidence="15" id="KW-1185">Reference proteome</keyword>
<dbReference type="Gene3D" id="2.40.100.10">
    <property type="entry name" value="Cyclophilin-like"/>
    <property type="match status" value="1"/>
</dbReference>
<sequence>MPKRQKEKQYQSAREHRANQSIRSGSSSSLHSSSAGSRPLPFDCCALTLTPYATPVCTSDGVIFDNAAITPHLMRHGVDPVTGTPMTSRDLIVLNMDKDESTGRWQCPVLNRPFTDRTGIVGIRQRPPGNEANVYSREAYRELNVKARNYVDLISGKKFDPKTDVIVLQDPDDEAHCRLRDIRNFSHIRQLRDEETRRQQDSAAIAGSNVTHSVTATRIMEKLDKEKRKRERAAEDQARKLLRRTDEADAPSPHGAIVEKVSIYTDELLSSVSMTSGKASGSLTSTTMAITRENKARLATEEEIIASQCEQLRRLKKKGMVRIFTNFGAMDVELHCDIVPRTTMNFLLLARRGEYDGCKFHRSIPNFMIQGGKKPGVKGGDGGSSAWEKPFADEFDDRLKHAGPGVISMANSGPSTNGRQFFITYKSCAHLDRKHSVFGRVVGGLEVLRRLEEVPTDKETDRPLETVKIESIEIIDNPLDEALQIERERIRKRKDEKHASDLSRKTSATLGGSITGVEIGIDSGGVGSSEQVRGDTTSETPAIGKYLLTVKKESKKLAKLSKLSDSDGAESDVGPARETTLVSRLPPPPKKTTFGDFSGW</sequence>
<comment type="caution">
    <text evidence="14">The sequence shown here is derived from an EMBL/GenBank/DDBJ whole genome shotgun (WGS) entry which is preliminary data.</text>
</comment>
<dbReference type="SUPFAM" id="SSF50891">
    <property type="entry name" value="Cyclophilin-like"/>
    <property type="match status" value="1"/>
</dbReference>
<dbReference type="Pfam" id="PF00160">
    <property type="entry name" value="Pro_isomerase"/>
    <property type="match status" value="1"/>
</dbReference>
<protein>
    <recommendedName>
        <fullName evidence="16">RING-type E3 ubiquitin transferase</fullName>
    </recommendedName>
</protein>
<dbReference type="AlphaFoldDB" id="A0ABD3RFL6"/>
<evidence type="ECO:0000313" key="15">
    <source>
        <dbReference type="Proteomes" id="UP001530377"/>
    </source>
</evidence>
<keyword evidence="6" id="KW-0808">Transferase</keyword>
<evidence type="ECO:0000256" key="4">
    <source>
        <dbReference type="ARBA" id="ARBA00004123"/>
    </source>
</evidence>
<evidence type="ECO:0008006" key="16">
    <source>
        <dbReference type="Google" id="ProtNLM"/>
    </source>
</evidence>
<feature type="region of interest" description="Disordered" evidence="11">
    <location>
        <begin position="1"/>
        <end position="35"/>
    </location>
</feature>
<evidence type="ECO:0000256" key="2">
    <source>
        <dbReference type="ARBA" id="ARBA00000971"/>
    </source>
</evidence>
<dbReference type="GO" id="GO:0005634">
    <property type="term" value="C:nucleus"/>
    <property type="evidence" value="ECO:0007669"/>
    <property type="project" value="UniProtKB-SubCell"/>
</dbReference>
<dbReference type="PROSITE" id="PS51698">
    <property type="entry name" value="U_BOX"/>
    <property type="match status" value="1"/>
</dbReference>
<dbReference type="FunFam" id="3.30.40.10:FF:000079">
    <property type="entry name" value="Peptidyl-prolyl cis-trans isomerase 2"/>
    <property type="match status" value="1"/>
</dbReference>
<evidence type="ECO:0000256" key="3">
    <source>
        <dbReference type="ARBA" id="ARBA00003697"/>
    </source>
</evidence>
<feature type="compositionally biased region" description="Basic and acidic residues" evidence="11">
    <location>
        <begin position="224"/>
        <end position="247"/>
    </location>
</feature>
<dbReference type="Proteomes" id="UP001530377">
    <property type="component" value="Unassembled WGS sequence"/>
</dbReference>
<feature type="compositionally biased region" description="Low complexity" evidence="11">
    <location>
        <begin position="21"/>
        <end position="35"/>
    </location>
</feature>
<evidence type="ECO:0000313" key="14">
    <source>
        <dbReference type="EMBL" id="KAL3811574.1"/>
    </source>
</evidence>
<dbReference type="FunFam" id="2.40.100.10:FF:000014">
    <property type="entry name" value="Peptidyl-prolyl cis-trans isomerase cyp65"/>
    <property type="match status" value="1"/>
</dbReference>
<evidence type="ECO:0000259" key="13">
    <source>
        <dbReference type="PROSITE" id="PS51698"/>
    </source>
</evidence>
<reference evidence="14 15" key="1">
    <citation type="submission" date="2024-10" db="EMBL/GenBank/DDBJ databases">
        <title>Updated reference genomes for cyclostephanoid diatoms.</title>
        <authorList>
            <person name="Roberts W.R."/>
            <person name="Alverson A.J."/>
        </authorList>
    </citation>
    <scope>NUCLEOTIDE SEQUENCE [LARGE SCALE GENOMIC DNA]</scope>
    <source>
        <strain evidence="14 15">AJA228-03</strain>
    </source>
</reference>
<evidence type="ECO:0000256" key="1">
    <source>
        <dbReference type="ARBA" id="ARBA00000900"/>
    </source>
</evidence>
<dbReference type="Gene3D" id="3.30.40.10">
    <property type="entry name" value="Zinc/RING finger domain, C3HC4 (zinc finger)"/>
    <property type="match status" value="1"/>
</dbReference>
<dbReference type="InterPro" id="IPR020892">
    <property type="entry name" value="Cyclophilin-type_PPIase_CS"/>
</dbReference>
<dbReference type="SUPFAM" id="SSF57850">
    <property type="entry name" value="RING/U-box"/>
    <property type="match status" value="1"/>
</dbReference>
<dbReference type="InterPro" id="IPR002130">
    <property type="entry name" value="Cyclophilin-type_PPIase_dom"/>
</dbReference>